<organism evidence="2 3">
    <name type="scientific">Paraburkholderia metrosideri</name>
    <dbReference type="NCBI Taxonomy" id="580937"/>
    <lineage>
        <taxon>Bacteria</taxon>
        <taxon>Pseudomonadati</taxon>
        <taxon>Pseudomonadota</taxon>
        <taxon>Betaproteobacteria</taxon>
        <taxon>Burkholderiales</taxon>
        <taxon>Burkholderiaceae</taxon>
        <taxon>Paraburkholderia</taxon>
    </lineage>
</organism>
<dbReference type="EMBL" id="JAQQCF010000017">
    <property type="protein sequence ID" value="MFM0638865.1"/>
    <property type="molecule type" value="Genomic_DNA"/>
</dbReference>
<sequence length="116" mass="12262">MLKKNITGAAKAQGRVSYMLELARGSSHIASTRTPQTLNRAITEVLDGFCQVHGLHALDVFLELLALDVGQRGNRDAALAVSSFASGVDGRKEAGPVRDRPGKARTVPRGKIPAGT</sequence>
<evidence type="ECO:0000313" key="3">
    <source>
        <dbReference type="Proteomes" id="UP001629432"/>
    </source>
</evidence>
<evidence type="ECO:0000256" key="1">
    <source>
        <dbReference type="SAM" id="MobiDB-lite"/>
    </source>
</evidence>
<comment type="caution">
    <text evidence="2">The sequence shown here is derived from an EMBL/GenBank/DDBJ whole genome shotgun (WGS) entry which is preliminary data.</text>
</comment>
<evidence type="ECO:0000313" key="2">
    <source>
        <dbReference type="EMBL" id="MFM0638865.1"/>
    </source>
</evidence>
<reference evidence="2 3" key="1">
    <citation type="journal article" date="2024" name="Chem. Sci.">
        <title>Discovery of megapolipeptins by genome mining of a Burkholderiales bacteria collection.</title>
        <authorList>
            <person name="Paulo B.S."/>
            <person name="Recchia M.J.J."/>
            <person name="Lee S."/>
            <person name="Fergusson C.H."/>
            <person name="Romanowski S.B."/>
            <person name="Hernandez A."/>
            <person name="Krull N."/>
            <person name="Liu D.Y."/>
            <person name="Cavanagh H."/>
            <person name="Bos A."/>
            <person name="Gray C.A."/>
            <person name="Murphy B.T."/>
            <person name="Linington R.G."/>
            <person name="Eustaquio A.S."/>
        </authorList>
    </citation>
    <scope>NUCLEOTIDE SEQUENCE [LARGE SCALE GENOMIC DNA]</scope>
    <source>
        <strain evidence="2 3">RL17-338-BIC-A</strain>
    </source>
</reference>
<name>A0ABW9DUS0_9BURK</name>
<gene>
    <name evidence="2" type="ORF">PQQ63_19395</name>
</gene>
<accession>A0ABW9DUS0</accession>
<keyword evidence="3" id="KW-1185">Reference proteome</keyword>
<feature type="region of interest" description="Disordered" evidence="1">
    <location>
        <begin position="88"/>
        <end position="116"/>
    </location>
</feature>
<proteinExistence type="predicted"/>
<protein>
    <submittedName>
        <fullName evidence="2">Uncharacterized protein</fullName>
    </submittedName>
</protein>
<feature type="compositionally biased region" description="Basic and acidic residues" evidence="1">
    <location>
        <begin position="89"/>
        <end position="102"/>
    </location>
</feature>
<dbReference type="RefSeq" id="WP_408242413.1">
    <property type="nucleotide sequence ID" value="NZ_JAQQCF010000017.1"/>
</dbReference>
<dbReference type="Proteomes" id="UP001629432">
    <property type="component" value="Unassembled WGS sequence"/>
</dbReference>